<dbReference type="STRING" id="230819.A0A5C3KQR3"/>
<sequence>MSPWVPNKYPETRRGDHVDIYKSTKDYEVKVPDPYRWLEGASEEINEWTSAQDDYTRKYIDDYPHRQELEDAFLANYDYAKFSAPYLADKKRWYWWYNSGLQAQSVYYRSKDGQLPDRSDGANNGDIFFDVNALTEDGTASISVHGFSESGEYYAYGISYSGSDFTTIYVRRVDSPFTSKEQLTNDPGRLQDELKFVKFSSITWTPDSNGFFYQRYPEPESGAPGIKTGRDTNAKLYYHRINTAQSEDILVYYDESKPEYMYGIQVTDDDQYVVLYISQDTSKRNLLWIAPLEQESIDASFTWNKMVNEFEAGYRYVSNDGPIFVLKTNTGAPKYQVVTIDTSKDNILQTFIPESDATLMSISPVNKGQNFVVVYSRNVKDEVYIYSKEGTEISRLVPDFIGSISVITDFKDSYFFVTLSGFTTPGTYGRYDFTAPEEQRWSIYSTTKVPGLILDEFESQQEWYQSKDGTKVPMFIVRHKSTPLNGTAAALQYGYGGFNNSITPSFGPVTLTFLKIYPIIYVVCNIRGGGEFGKEWHEAGYRENKHNCFDDFIAGTEFLIRNNFAAPGKVAIQGGSNGGLLVSACVNRAPEGTFGVALADVGVHDLLRFHRFTIGKAWTSDYGDPDNPDDFDFIYPISPLHNVSSTKVLPPMLLYTADHDDRVVPSHSFKLAATLQHLRADNPSPILLRVNKKTGHGAGKSTKKRIQDSADKLSFVAQVLHLKWRVESN</sequence>
<dbReference type="PRINTS" id="PR00862">
    <property type="entry name" value="PROLIGOPTASE"/>
</dbReference>
<proteinExistence type="inferred from homology"/>
<evidence type="ECO:0000259" key="9">
    <source>
        <dbReference type="Pfam" id="PF02897"/>
    </source>
</evidence>
<comment type="subunit">
    <text evidence="3">Monomer.</text>
</comment>
<evidence type="ECO:0000256" key="2">
    <source>
        <dbReference type="ARBA" id="ARBA00005228"/>
    </source>
</evidence>
<dbReference type="InterPro" id="IPR051167">
    <property type="entry name" value="Prolyl_oligopep/macrocyclase"/>
</dbReference>
<dbReference type="Gene3D" id="2.130.10.120">
    <property type="entry name" value="Prolyl oligopeptidase, N-terminal domain"/>
    <property type="match status" value="1"/>
</dbReference>
<dbReference type="EC" id="3.4.21.-" evidence="7"/>
<evidence type="ECO:0000256" key="7">
    <source>
        <dbReference type="RuleBase" id="RU368024"/>
    </source>
</evidence>
<name>A0A5C3KQR3_COPMA</name>
<reference evidence="10 11" key="1">
    <citation type="journal article" date="2019" name="Nat. Ecol. Evol.">
        <title>Megaphylogeny resolves global patterns of mushroom evolution.</title>
        <authorList>
            <person name="Varga T."/>
            <person name="Krizsan K."/>
            <person name="Foldi C."/>
            <person name="Dima B."/>
            <person name="Sanchez-Garcia M."/>
            <person name="Sanchez-Ramirez S."/>
            <person name="Szollosi G.J."/>
            <person name="Szarkandi J.G."/>
            <person name="Papp V."/>
            <person name="Albert L."/>
            <person name="Andreopoulos W."/>
            <person name="Angelini C."/>
            <person name="Antonin V."/>
            <person name="Barry K.W."/>
            <person name="Bougher N.L."/>
            <person name="Buchanan P."/>
            <person name="Buyck B."/>
            <person name="Bense V."/>
            <person name="Catcheside P."/>
            <person name="Chovatia M."/>
            <person name="Cooper J."/>
            <person name="Damon W."/>
            <person name="Desjardin D."/>
            <person name="Finy P."/>
            <person name="Geml J."/>
            <person name="Haridas S."/>
            <person name="Hughes K."/>
            <person name="Justo A."/>
            <person name="Karasinski D."/>
            <person name="Kautmanova I."/>
            <person name="Kiss B."/>
            <person name="Kocsube S."/>
            <person name="Kotiranta H."/>
            <person name="LaButti K.M."/>
            <person name="Lechner B.E."/>
            <person name="Liimatainen K."/>
            <person name="Lipzen A."/>
            <person name="Lukacs Z."/>
            <person name="Mihaltcheva S."/>
            <person name="Morgado L.N."/>
            <person name="Niskanen T."/>
            <person name="Noordeloos M.E."/>
            <person name="Ohm R.A."/>
            <person name="Ortiz-Santana B."/>
            <person name="Ovrebo C."/>
            <person name="Racz N."/>
            <person name="Riley R."/>
            <person name="Savchenko A."/>
            <person name="Shiryaev A."/>
            <person name="Soop K."/>
            <person name="Spirin V."/>
            <person name="Szebenyi C."/>
            <person name="Tomsovsky M."/>
            <person name="Tulloss R.E."/>
            <person name="Uehling J."/>
            <person name="Grigoriev I.V."/>
            <person name="Vagvolgyi C."/>
            <person name="Papp T."/>
            <person name="Martin F.M."/>
            <person name="Miettinen O."/>
            <person name="Hibbett D.S."/>
            <person name="Nagy L.G."/>
        </authorList>
    </citation>
    <scope>NUCLEOTIDE SEQUENCE [LARGE SCALE GENOMIC DNA]</scope>
    <source>
        <strain evidence="10 11">CBS 121175</strain>
    </source>
</reference>
<gene>
    <name evidence="10" type="ORF">FA15DRAFT_643392</name>
</gene>
<dbReference type="SUPFAM" id="SSF50993">
    <property type="entry name" value="Peptidase/esterase 'gauge' domain"/>
    <property type="match status" value="1"/>
</dbReference>
<comment type="similarity">
    <text evidence="2 7">Belongs to the peptidase S9A family.</text>
</comment>
<protein>
    <recommendedName>
        <fullName evidence="7">Prolyl endopeptidase</fullName>
        <ecNumber evidence="7">3.4.21.-</ecNumber>
    </recommendedName>
</protein>
<comment type="catalytic activity">
    <reaction evidence="1">
        <text>Hydrolysis of Pro-|-Xaa &gt;&gt; Ala-|-Xaa in oligopeptides.</text>
        <dbReference type="EC" id="3.4.21.26"/>
    </reaction>
</comment>
<dbReference type="GO" id="GO:0070012">
    <property type="term" value="F:oligopeptidase activity"/>
    <property type="evidence" value="ECO:0007669"/>
    <property type="project" value="TreeGrafter"/>
</dbReference>
<keyword evidence="6 7" id="KW-0720">Serine protease</keyword>
<dbReference type="GO" id="GO:0006508">
    <property type="term" value="P:proteolysis"/>
    <property type="evidence" value="ECO:0007669"/>
    <property type="project" value="UniProtKB-KW"/>
</dbReference>
<dbReference type="PANTHER" id="PTHR42881">
    <property type="entry name" value="PROLYL ENDOPEPTIDASE"/>
    <property type="match status" value="1"/>
</dbReference>
<dbReference type="Pfam" id="PF00326">
    <property type="entry name" value="Peptidase_S9"/>
    <property type="match status" value="1"/>
</dbReference>
<dbReference type="Proteomes" id="UP000307440">
    <property type="component" value="Unassembled WGS sequence"/>
</dbReference>
<dbReference type="Pfam" id="PF02897">
    <property type="entry name" value="Peptidase_S9_N"/>
    <property type="match status" value="1"/>
</dbReference>
<evidence type="ECO:0000256" key="3">
    <source>
        <dbReference type="ARBA" id="ARBA00011245"/>
    </source>
</evidence>
<evidence type="ECO:0000313" key="11">
    <source>
        <dbReference type="Proteomes" id="UP000307440"/>
    </source>
</evidence>
<keyword evidence="4 7" id="KW-0645">Protease</keyword>
<dbReference type="FunFam" id="3.40.50.1820:FF:000005">
    <property type="entry name" value="Prolyl endopeptidase"/>
    <property type="match status" value="1"/>
</dbReference>
<keyword evidence="5 7" id="KW-0378">Hydrolase</keyword>
<dbReference type="InterPro" id="IPR001375">
    <property type="entry name" value="Peptidase_S9_cat"/>
</dbReference>
<dbReference type="GO" id="GO:0004252">
    <property type="term" value="F:serine-type endopeptidase activity"/>
    <property type="evidence" value="ECO:0007669"/>
    <property type="project" value="UniProtKB-UniRule"/>
</dbReference>
<dbReference type="OrthoDB" id="248387at2759"/>
<evidence type="ECO:0000256" key="4">
    <source>
        <dbReference type="ARBA" id="ARBA00022670"/>
    </source>
</evidence>
<dbReference type="InterPro" id="IPR023302">
    <property type="entry name" value="Pept_S9A_N"/>
</dbReference>
<evidence type="ECO:0000256" key="5">
    <source>
        <dbReference type="ARBA" id="ARBA00022801"/>
    </source>
</evidence>
<dbReference type="Gene3D" id="3.40.50.1820">
    <property type="entry name" value="alpha/beta hydrolase"/>
    <property type="match status" value="1"/>
</dbReference>
<dbReference type="PANTHER" id="PTHR42881:SF2">
    <property type="entry name" value="PROLYL ENDOPEPTIDASE"/>
    <property type="match status" value="1"/>
</dbReference>
<evidence type="ECO:0000256" key="1">
    <source>
        <dbReference type="ARBA" id="ARBA00001070"/>
    </source>
</evidence>
<dbReference type="InterPro" id="IPR002470">
    <property type="entry name" value="Peptidase_S9A"/>
</dbReference>
<feature type="domain" description="Peptidase S9A N-terminal" evidence="9">
    <location>
        <begin position="10"/>
        <end position="440"/>
    </location>
</feature>
<feature type="domain" description="Peptidase S9 prolyl oligopeptidase catalytic" evidence="8">
    <location>
        <begin position="519"/>
        <end position="721"/>
    </location>
</feature>
<organism evidence="10 11">
    <name type="scientific">Coprinopsis marcescibilis</name>
    <name type="common">Agaric fungus</name>
    <name type="synonym">Psathyrella marcescibilis</name>
    <dbReference type="NCBI Taxonomy" id="230819"/>
    <lineage>
        <taxon>Eukaryota</taxon>
        <taxon>Fungi</taxon>
        <taxon>Dikarya</taxon>
        <taxon>Basidiomycota</taxon>
        <taxon>Agaricomycotina</taxon>
        <taxon>Agaricomycetes</taxon>
        <taxon>Agaricomycetidae</taxon>
        <taxon>Agaricales</taxon>
        <taxon>Agaricineae</taxon>
        <taxon>Psathyrellaceae</taxon>
        <taxon>Coprinopsis</taxon>
    </lineage>
</organism>
<evidence type="ECO:0000256" key="6">
    <source>
        <dbReference type="ARBA" id="ARBA00022825"/>
    </source>
</evidence>
<dbReference type="GO" id="GO:0005829">
    <property type="term" value="C:cytosol"/>
    <property type="evidence" value="ECO:0007669"/>
    <property type="project" value="TreeGrafter"/>
</dbReference>
<evidence type="ECO:0000259" key="8">
    <source>
        <dbReference type="Pfam" id="PF00326"/>
    </source>
</evidence>
<dbReference type="SUPFAM" id="SSF53474">
    <property type="entry name" value="alpha/beta-Hydrolases"/>
    <property type="match status" value="1"/>
</dbReference>
<keyword evidence="11" id="KW-1185">Reference proteome</keyword>
<dbReference type="InterPro" id="IPR029058">
    <property type="entry name" value="AB_hydrolase_fold"/>
</dbReference>
<accession>A0A5C3KQR3</accession>
<dbReference type="AlphaFoldDB" id="A0A5C3KQR3"/>
<evidence type="ECO:0000313" key="10">
    <source>
        <dbReference type="EMBL" id="TFK22910.1"/>
    </source>
</evidence>
<dbReference type="EMBL" id="ML210229">
    <property type="protein sequence ID" value="TFK22910.1"/>
    <property type="molecule type" value="Genomic_DNA"/>
</dbReference>